<dbReference type="InterPro" id="IPR036789">
    <property type="entry name" value="Ribosomal_uL6-like_a/b-dom_sf"/>
</dbReference>
<dbReference type="InterPro" id="IPR020040">
    <property type="entry name" value="Ribosomal_uL6_a/b-dom"/>
</dbReference>
<dbReference type="PRINTS" id="PR00059">
    <property type="entry name" value="RIBOSOMALL6"/>
</dbReference>
<keyword evidence="6" id="KW-0699">rRNA-binding</keyword>
<dbReference type="GO" id="GO:0003735">
    <property type="term" value="F:structural constituent of ribosome"/>
    <property type="evidence" value="ECO:0007669"/>
    <property type="project" value="UniProtKB-UniRule"/>
</dbReference>
<keyword evidence="6" id="KW-0694">RNA-binding</keyword>
<keyword evidence="1 5" id="KW-0689">Ribosomal protein</keyword>
<dbReference type="EMBL" id="CP001055">
    <property type="protein sequence ID" value="ACC98952.1"/>
    <property type="molecule type" value="Genomic_DNA"/>
</dbReference>
<sequence>MSRIGKKPIQIPGKVKVDIKGAELTATGPLGSLNYTLPSGLKAVIDNGILNISIEEKGKEKLLNAIHGTTRANVFNVIEGVDKGFSKVLEINGLGYKAIVAGTKLTIEVGLSHPVIFDIPKGLTAAYDGKTNTLEIKGSDKFLVGDFAAKIRRVRPPEPYKGSGIKYQGEHIARKAGKTAAGGK</sequence>
<gene>
    <name evidence="8" type="ordered locus">Emin_1403</name>
</gene>
<dbReference type="Proteomes" id="UP000001029">
    <property type="component" value="Chromosome"/>
</dbReference>
<dbReference type="GO" id="GO:0022625">
    <property type="term" value="C:cytosolic large ribosomal subunit"/>
    <property type="evidence" value="ECO:0007669"/>
    <property type="project" value="UniProtKB-UniRule"/>
</dbReference>
<dbReference type="GO" id="GO:0019843">
    <property type="term" value="F:rRNA binding"/>
    <property type="evidence" value="ECO:0007669"/>
    <property type="project" value="UniProtKB-UniRule"/>
</dbReference>
<proteinExistence type="inferred from homology"/>
<dbReference type="SUPFAM" id="SSF56053">
    <property type="entry name" value="Ribosomal protein L6"/>
    <property type="match status" value="2"/>
</dbReference>
<dbReference type="STRING" id="445932.Emin_1403"/>
<dbReference type="GO" id="GO:0002181">
    <property type="term" value="P:cytoplasmic translation"/>
    <property type="evidence" value="ECO:0007669"/>
    <property type="project" value="TreeGrafter"/>
</dbReference>
<keyword evidence="2 5" id="KW-0687">Ribonucleoprotein</keyword>
<evidence type="ECO:0000313" key="9">
    <source>
        <dbReference type="Proteomes" id="UP000001029"/>
    </source>
</evidence>
<evidence type="ECO:0000259" key="7">
    <source>
        <dbReference type="Pfam" id="PF00347"/>
    </source>
</evidence>
<dbReference type="KEGG" id="emi:Emin_1403"/>
<evidence type="ECO:0000256" key="1">
    <source>
        <dbReference type="ARBA" id="ARBA00022980"/>
    </source>
</evidence>
<protein>
    <recommendedName>
        <fullName evidence="3 4">50S ribosomal protein L6</fullName>
    </recommendedName>
</protein>
<dbReference type="OrthoDB" id="9805007at2"/>
<evidence type="ECO:0000313" key="8">
    <source>
        <dbReference type="EMBL" id="ACC98952.1"/>
    </source>
</evidence>
<evidence type="ECO:0000256" key="6">
    <source>
        <dbReference type="RuleBase" id="RU003870"/>
    </source>
</evidence>
<name>B2KEK6_ELUMP</name>
<dbReference type="RefSeq" id="WP_012415567.1">
    <property type="nucleotide sequence ID" value="NC_010644.1"/>
</dbReference>
<keyword evidence="9" id="KW-1185">Reference proteome</keyword>
<dbReference type="PANTHER" id="PTHR11655:SF14">
    <property type="entry name" value="LARGE RIBOSOMAL SUBUNIT PROTEIN UL6M"/>
    <property type="match status" value="1"/>
</dbReference>
<feature type="domain" description="Large ribosomal subunit protein uL6 alpha-beta" evidence="7">
    <location>
        <begin position="93"/>
        <end position="167"/>
    </location>
</feature>
<dbReference type="Pfam" id="PF00347">
    <property type="entry name" value="Ribosomal_L6"/>
    <property type="match status" value="2"/>
</dbReference>
<evidence type="ECO:0000256" key="5">
    <source>
        <dbReference type="RuleBase" id="RU003869"/>
    </source>
</evidence>
<dbReference type="PANTHER" id="PTHR11655">
    <property type="entry name" value="60S/50S RIBOSOMAL PROTEIN L6/L9"/>
    <property type="match status" value="1"/>
</dbReference>
<dbReference type="InterPro" id="IPR019906">
    <property type="entry name" value="Ribosomal_uL6_bac-type"/>
</dbReference>
<comment type="similarity">
    <text evidence="5">Belongs to the universal ribosomal protein uL6 family.</text>
</comment>
<dbReference type="AlphaFoldDB" id="B2KEK6"/>
<comment type="function">
    <text evidence="6">This protein binds to the 23S rRNA, and is important in its secondary structure. It is located near the subunit interface in the base of the L7/L12 stalk, and near the tRNA binding site of the peptidyltransferase center.</text>
</comment>
<dbReference type="InterPro" id="IPR000702">
    <property type="entry name" value="Ribosomal_uL6-like"/>
</dbReference>
<dbReference type="Gene3D" id="3.90.930.12">
    <property type="entry name" value="Ribosomal protein L6, alpha-beta domain"/>
    <property type="match status" value="2"/>
</dbReference>
<dbReference type="PIRSF" id="PIRSF002162">
    <property type="entry name" value="Ribosomal_L6"/>
    <property type="match status" value="1"/>
</dbReference>
<evidence type="ECO:0000256" key="2">
    <source>
        <dbReference type="ARBA" id="ARBA00023274"/>
    </source>
</evidence>
<organism evidence="8 9">
    <name type="scientific">Elusimicrobium minutum (strain Pei191)</name>
    <dbReference type="NCBI Taxonomy" id="445932"/>
    <lineage>
        <taxon>Bacteria</taxon>
        <taxon>Pseudomonadati</taxon>
        <taxon>Elusimicrobiota</taxon>
        <taxon>Elusimicrobia</taxon>
        <taxon>Elusimicrobiales</taxon>
        <taxon>Elusimicrobiaceae</taxon>
        <taxon>Elusimicrobium</taxon>
    </lineage>
</organism>
<accession>B2KEK6</accession>
<evidence type="ECO:0000256" key="3">
    <source>
        <dbReference type="ARBA" id="ARBA00035454"/>
    </source>
</evidence>
<reference evidence="8 9" key="1">
    <citation type="journal article" date="2009" name="Appl. Environ. Microbiol.">
        <title>Genomic analysis of 'Elusimicrobium minutum,' the first cultivated representative of the phylum 'Elusimicrobia' (formerly termite group 1).</title>
        <authorList>
            <person name="Herlemann D.P.R."/>
            <person name="Geissinger O."/>
            <person name="Ikeda-Ohtsubo W."/>
            <person name="Kunin V."/>
            <person name="Sun H."/>
            <person name="Lapidus A."/>
            <person name="Hugenholtz P."/>
            <person name="Brune A."/>
        </authorList>
    </citation>
    <scope>NUCLEOTIDE SEQUENCE [LARGE SCALE GENOMIC DNA]</scope>
    <source>
        <strain evidence="8 9">Pei191</strain>
    </source>
</reference>
<dbReference type="NCBIfam" id="TIGR03654">
    <property type="entry name" value="L6_bact"/>
    <property type="match status" value="1"/>
</dbReference>
<dbReference type="HOGENOM" id="CLU_065464_1_2_0"/>
<evidence type="ECO:0000256" key="4">
    <source>
        <dbReference type="NCBIfam" id="TIGR03654"/>
    </source>
</evidence>
<feature type="domain" description="Large ribosomal subunit protein uL6 alpha-beta" evidence="7">
    <location>
        <begin position="11"/>
        <end position="84"/>
    </location>
</feature>